<gene>
    <name evidence="2" type="ORF">ASCRUDRAFT_72525</name>
</gene>
<protein>
    <recommendedName>
        <fullName evidence="4">Smr domain-containing protein</fullName>
    </recommendedName>
</protein>
<sequence length="610" mass="71588">MIPINHYDKIDNNDSLKIKIQNKLSVDIAPEVDCLSQIFSNVPKNHIIEVLKTCEGDKNKASELLSKECDKNFDIIILIETFPHIPKSKLERIHEKNNCDINKTSNNLIFSQDILVRKNNNQKFKLVQKKSRNTRKKQQHISTNKSKNNKPTNNKAEIKPQNQINNDFNDSNIENINFDLLETNENHKKPEKHALIYDQLEMILKFLRLPVELCEFYYQKNCANVLKYIIDIITNEDSPFLTSKCSESPNSLASDFLFNSPFISNKKDTIDFNVESPFNKKNHLKGLEVLKKIKASEILWKEIRKIESPKNTSKNYHNSIKKEFFTNLNFNNLNSDNIESVSNFKVDSTTYLYDHNSNESIMLKKFLTENSDYDQLKLPDIFLQKSLEYFNGNYLLLIKLLIYIFEIQKTKDDSKFKQPNKSENDIPHGNCFKQPLKNMNPYLILSLKSEGYKEYLNTEISCYNRRNRSNEIFETRDNACKKKFTLKLSERLNEKCELHQNNLKKKQLLNFKQNLTIDLHKFSLRNSKKTTIQILAEWKSIEFELRENEGNMKKNKYYNLVGPLIIIAGRGLHGKKECPSIRTFVEKHLTNNKYIFNEHLGTFQVIGQQL</sequence>
<dbReference type="SUPFAM" id="SSF160443">
    <property type="entry name" value="SMR domain-like"/>
    <property type="match status" value="1"/>
</dbReference>
<dbReference type="FunCoup" id="A0A1D2VAX9">
    <property type="interactions" value="9"/>
</dbReference>
<dbReference type="EMBL" id="KV454491">
    <property type="protein sequence ID" value="ODV58597.1"/>
    <property type="molecule type" value="Genomic_DNA"/>
</dbReference>
<evidence type="ECO:0000313" key="2">
    <source>
        <dbReference type="EMBL" id="ODV58597.1"/>
    </source>
</evidence>
<evidence type="ECO:0000313" key="3">
    <source>
        <dbReference type="Proteomes" id="UP000095038"/>
    </source>
</evidence>
<organism evidence="2 3">
    <name type="scientific">Ascoidea rubescens DSM 1968</name>
    <dbReference type="NCBI Taxonomy" id="1344418"/>
    <lineage>
        <taxon>Eukaryota</taxon>
        <taxon>Fungi</taxon>
        <taxon>Dikarya</taxon>
        <taxon>Ascomycota</taxon>
        <taxon>Saccharomycotina</taxon>
        <taxon>Saccharomycetes</taxon>
        <taxon>Ascoideaceae</taxon>
        <taxon>Ascoidea</taxon>
    </lineage>
</organism>
<dbReference type="Gene3D" id="3.30.1370.110">
    <property type="match status" value="1"/>
</dbReference>
<feature type="compositionally biased region" description="Low complexity" evidence="1">
    <location>
        <begin position="142"/>
        <end position="155"/>
    </location>
</feature>
<name>A0A1D2VAX9_9ASCO</name>
<keyword evidence="3" id="KW-1185">Reference proteome</keyword>
<dbReference type="STRING" id="1344418.A0A1D2VAX9"/>
<dbReference type="InParanoid" id="A0A1D2VAX9"/>
<reference evidence="3" key="1">
    <citation type="submission" date="2016-05" db="EMBL/GenBank/DDBJ databases">
        <title>Comparative genomics of biotechnologically important yeasts.</title>
        <authorList>
            <consortium name="DOE Joint Genome Institute"/>
            <person name="Riley R."/>
            <person name="Haridas S."/>
            <person name="Wolfe K.H."/>
            <person name="Lopes M.R."/>
            <person name="Hittinger C.T."/>
            <person name="Goker M."/>
            <person name="Salamov A."/>
            <person name="Wisecaver J."/>
            <person name="Long T.M."/>
            <person name="Aerts A.L."/>
            <person name="Barry K."/>
            <person name="Choi C."/>
            <person name="Clum A."/>
            <person name="Coughlan A.Y."/>
            <person name="Deshpande S."/>
            <person name="Douglass A.P."/>
            <person name="Hanson S.J."/>
            <person name="Klenk H.-P."/>
            <person name="Labutti K."/>
            <person name="Lapidus A."/>
            <person name="Lindquist E."/>
            <person name="Lipzen A."/>
            <person name="Meier-Kolthoff J.P."/>
            <person name="Ohm R.A."/>
            <person name="Otillar R.P."/>
            <person name="Pangilinan J."/>
            <person name="Peng Y."/>
            <person name="Rokas A."/>
            <person name="Rosa C.A."/>
            <person name="Scheuner C."/>
            <person name="Sibirny A.A."/>
            <person name="Slot J.C."/>
            <person name="Stielow J.B."/>
            <person name="Sun H."/>
            <person name="Kurtzman C.P."/>
            <person name="Blackwell M."/>
            <person name="Grigoriev I.V."/>
            <person name="Jeffries T.W."/>
        </authorList>
    </citation>
    <scope>NUCLEOTIDE SEQUENCE [LARGE SCALE GENOMIC DNA]</scope>
    <source>
        <strain evidence="3">DSM 1968</strain>
    </source>
</reference>
<dbReference type="RefSeq" id="XP_020044904.1">
    <property type="nucleotide sequence ID" value="XM_020192084.1"/>
</dbReference>
<feature type="region of interest" description="Disordered" evidence="1">
    <location>
        <begin position="128"/>
        <end position="166"/>
    </location>
</feature>
<evidence type="ECO:0000256" key="1">
    <source>
        <dbReference type="SAM" id="MobiDB-lite"/>
    </source>
</evidence>
<dbReference type="InterPro" id="IPR036063">
    <property type="entry name" value="Smr_dom_sf"/>
</dbReference>
<dbReference type="OrthoDB" id="4080456at2759"/>
<accession>A0A1D2VAX9</accession>
<feature type="compositionally biased region" description="Basic residues" evidence="1">
    <location>
        <begin position="128"/>
        <end position="139"/>
    </location>
</feature>
<proteinExistence type="predicted"/>
<dbReference type="GeneID" id="30965720"/>
<dbReference type="Proteomes" id="UP000095038">
    <property type="component" value="Unassembled WGS sequence"/>
</dbReference>
<dbReference type="AlphaFoldDB" id="A0A1D2VAX9"/>
<evidence type="ECO:0008006" key="4">
    <source>
        <dbReference type="Google" id="ProtNLM"/>
    </source>
</evidence>